<dbReference type="InterPro" id="IPR000794">
    <property type="entry name" value="Beta-ketoacyl_synthase"/>
</dbReference>
<dbReference type="SMART" id="SM00825">
    <property type="entry name" value="PKS_KS"/>
    <property type="match status" value="1"/>
</dbReference>
<dbReference type="GO" id="GO:0004315">
    <property type="term" value="F:3-oxoacyl-[acyl-carrier-protein] synthase activity"/>
    <property type="evidence" value="ECO:0007669"/>
    <property type="project" value="UniProtKB-EC"/>
</dbReference>
<dbReference type="Pfam" id="PF02801">
    <property type="entry name" value="Ketoacyl-synt_C"/>
    <property type="match status" value="1"/>
</dbReference>
<dbReference type="InterPro" id="IPR014031">
    <property type="entry name" value="Ketoacyl_synth_C"/>
</dbReference>
<dbReference type="PANTHER" id="PTHR11712">
    <property type="entry name" value="POLYKETIDE SYNTHASE-RELATED"/>
    <property type="match status" value="1"/>
</dbReference>
<dbReference type="PROSITE" id="PS00606">
    <property type="entry name" value="KS3_1"/>
    <property type="match status" value="1"/>
</dbReference>
<evidence type="ECO:0000313" key="6">
    <source>
        <dbReference type="EMBL" id="QMV16249.1"/>
    </source>
</evidence>
<dbReference type="EC" id="2.3.1.179" evidence="7"/>
<evidence type="ECO:0000313" key="9">
    <source>
        <dbReference type="Proteomes" id="UP000515264"/>
    </source>
</evidence>
<keyword evidence="3 4" id="KW-0808">Transferase</keyword>
<keyword evidence="7" id="KW-0012">Acyltransferase</keyword>
<dbReference type="SUPFAM" id="SSF53901">
    <property type="entry name" value="Thiolase-like"/>
    <property type="match status" value="1"/>
</dbReference>
<evidence type="ECO:0000259" key="5">
    <source>
        <dbReference type="PROSITE" id="PS52004"/>
    </source>
</evidence>
<comment type="similarity">
    <text evidence="2 4">Belongs to the thiolase-like superfamily. Beta-ketoacyl-ACP synthases family.</text>
</comment>
<dbReference type="Pfam" id="PF00109">
    <property type="entry name" value="ketoacyl-synt"/>
    <property type="match status" value="1"/>
</dbReference>
<dbReference type="InterPro" id="IPR014030">
    <property type="entry name" value="Ketoacyl_synth_N"/>
</dbReference>
<dbReference type="Proteomes" id="UP000184774">
    <property type="component" value="Unassembled WGS sequence"/>
</dbReference>
<comment type="pathway">
    <text evidence="1">Lipid metabolism; fatty acid biosynthesis.</text>
</comment>
<dbReference type="OrthoDB" id="9808669at2"/>
<reference evidence="7 8" key="1">
    <citation type="submission" date="2016-12" db="EMBL/GenBank/DDBJ databases">
        <authorList>
            <person name="Song W.-J."/>
            <person name="Kurnit D.M."/>
        </authorList>
    </citation>
    <scope>NUCLEOTIDE SEQUENCE [LARGE SCALE GENOMIC DNA]</scope>
    <source>
        <strain evidence="7 8">CECT 9026</strain>
    </source>
</reference>
<proteinExistence type="inferred from homology"/>
<dbReference type="NCBIfam" id="NF005589">
    <property type="entry name" value="PRK07314.1"/>
    <property type="match status" value="1"/>
</dbReference>
<dbReference type="InterPro" id="IPR016039">
    <property type="entry name" value="Thiolase-like"/>
</dbReference>
<dbReference type="Proteomes" id="UP000515264">
    <property type="component" value="Chromosome 2"/>
</dbReference>
<sequence>MDKVKVAVTGLGIVNSAGLNVEESWANVLQGNPMAKIDERLDGLSVNWSCPIVGFNERSSIDPKLMWRIDKFVQYLLEASNEAIADSQLDINESYSKGTRVGVVVGNSLGGVETLEKSHSKFLEKGESGAKASMIPAVMGNMGAAQIACLLGIKGPVITINTACASGGDSIGIAKNLIETGKCDSVIVGCSEAPITPLIVSSFNRLRALSTNSDLKHSSRPFDQERDGFVISEGAGVLIVENEKMAKARNAFIYGYISGYGTSNDAYHVTTPAPEGDGLKRAVQMALEDAGLSANKIDSINAHGTSTHLNDETEGIVFKSIFPHRPVVTSTKGVTGHSLGATGAVEAIYSVLSLSQQRIPMVSGLVNPDSSIDLNLATETIDRAHIRNILSSSVGFGGQNSVIIFSKK</sequence>
<dbReference type="EMBL" id="FSSB01000022">
    <property type="protein sequence ID" value="SIO95906.1"/>
    <property type="molecule type" value="Genomic_DNA"/>
</dbReference>
<dbReference type="Gene3D" id="3.40.47.10">
    <property type="match status" value="2"/>
</dbReference>
<dbReference type="InterPro" id="IPR020841">
    <property type="entry name" value="PKS_Beta-ketoAc_synthase_dom"/>
</dbReference>
<dbReference type="UniPathway" id="UPA00094"/>
<dbReference type="EMBL" id="CP046269">
    <property type="protein sequence ID" value="QMV16249.1"/>
    <property type="molecule type" value="Genomic_DNA"/>
</dbReference>
<feature type="domain" description="Ketosynthase family 3 (KS3)" evidence="5">
    <location>
        <begin position="3"/>
        <end position="407"/>
    </location>
</feature>
<dbReference type="CDD" id="cd00834">
    <property type="entry name" value="KAS_I_II"/>
    <property type="match status" value="1"/>
</dbReference>
<reference evidence="6 9" key="3">
    <citation type="journal article" date="2020" name="J. Nat. Prod.">
        <title>Genomics-Metabolomics Profiling Disclosed Marine Vibrio spartinae 3.6 as a Producer of a New Branched Side Chain Prodigiosin.</title>
        <authorList>
            <person name="Vitale G.A."/>
            <person name="Sciarretta M."/>
            <person name="Palma Esposito F."/>
            <person name="January G.G."/>
            <person name="Giaccio M."/>
            <person name="Bunk B."/>
            <person name="Sproer C."/>
            <person name="Bajerski F."/>
            <person name="Power D."/>
            <person name="Festa C."/>
            <person name="Monti M.C."/>
            <person name="D'Auria M.V."/>
            <person name="de Pascale D."/>
        </authorList>
    </citation>
    <scope>NUCLEOTIDE SEQUENCE [LARGE SCALE GENOMIC DNA]</scope>
    <source>
        <strain evidence="6 9">3.6</strain>
    </source>
</reference>
<dbReference type="PANTHER" id="PTHR11712:SF347">
    <property type="entry name" value="BETA KETOACYL-ACYL CARRIER PROTEIN SYNTHASE"/>
    <property type="match status" value="1"/>
</dbReference>
<evidence type="ECO:0000313" key="8">
    <source>
        <dbReference type="Proteomes" id="UP000184774"/>
    </source>
</evidence>
<evidence type="ECO:0000256" key="3">
    <source>
        <dbReference type="ARBA" id="ARBA00022679"/>
    </source>
</evidence>
<organism evidence="7 8">
    <name type="scientific">Vibrio spartinae</name>
    <dbReference type="NCBI Taxonomy" id="1918945"/>
    <lineage>
        <taxon>Bacteria</taxon>
        <taxon>Pseudomonadati</taxon>
        <taxon>Pseudomonadota</taxon>
        <taxon>Gammaproteobacteria</taxon>
        <taxon>Vibrionales</taxon>
        <taxon>Vibrionaceae</taxon>
        <taxon>Vibrio</taxon>
    </lineage>
</organism>
<evidence type="ECO:0000313" key="7">
    <source>
        <dbReference type="EMBL" id="SIO95906.1"/>
    </source>
</evidence>
<name>A0A1N6M974_9VIBR</name>
<dbReference type="InterPro" id="IPR018201">
    <property type="entry name" value="Ketoacyl_synth_AS"/>
</dbReference>
<reference evidence="6" key="2">
    <citation type="submission" date="2019-11" db="EMBL/GenBank/DDBJ databases">
        <authorList>
            <person name="January G."/>
            <person name="Bunk B."/>
        </authorList>
    </citation>
    <scope>NUCLEOTIDE SEQUENCE</scope>
    <source>
        <strain evidence="6">3.6</strain>
    </source>
</reference>
<dbReference type="RefSeq" id="WP_074374387.1">
    <property type="nucleotide sequence ID" value="NZ_AP024908.1"/>
</dbReference>
<keyword evidence="9" id="KW-1185">Reference proteome</keyword>
<dbReference type="AlphaFoldDB" id="A0A1N6M974"/>
<dbReference type="GO" id="GO:0006633">
    <property type="term" value="P:fatty acid biosynthetic process"/>
    <property type="evidence" value="ECO:0007669"/>
    <property type="project" value="UniProtKB-UniPathway"/>
</dbReference>
<dbReference type="PROSITE" id="PS52004">
    <property type="entry name" value="KS3_2"/>
    <property type="match status" value="1"/>
</dbReference>
<protein>
    <submittedName>
        <fullName evidence="7">3-oxoacyl-[acyl-carrier-protein] synthase 2</fullName>
        <ecNumber evidence="7">2.3.1.179</ecNumber>
    </submittedName>
</protein>
<evidence type="ECO:0000256" key="2">
    <source>
        <dbReference type="ARBA" id="ARBA00008467"/>
    </source>
</evidence>
<gene>
    <name evidence="7" type="primary">fabF_3</name>
    <name evidence="6" type="synonym">fabF_4</name>
    <name evidence="7" type="ORF">VSP9026_03659</name>
    <name evidence="6" type="ORF">Vspart_03634</name>
</gene>
<evidence type="ECO:0000256" key="1">
    <source>
        <dbReference type="ARBA" id="ARBA00005194"/>
    </source>
</evidence>
<accession>A0A1N6M974</accession>
<evidence type="ECO:0000256" key="4">
    <source>
        <dbReference type="RuleBase" id="RU003694"/>
    </source>
</evidence>